<reference evidence="1" key="1">
    <citation type="submission" date="2021-03" db="EMBL/GenBank/DDBJ databases">
        <authorList>
            <consortium name="DOE Joint Genome Institute"/>
            <person name="Ahrendt S."/>
            <person name="Looney B.P."/>
            <person name="Miyauchi S."/>
            <person name="Morin E."/>
            <person name="Drula E."/>
            <person name="Courty P.E."/>
            <person name="Chicoki N."/>
            <person name="Fauchery L."/>
            <person name="Kohler A."/>
            <person name="Kuo A."/>
            <person name="Labutti K."/>
            <person name="Pangilinan J."/>
            <person name="Lipzen A."/>
            <person name="Riley R."/>
            <person name="Andreopoulos W."/>
            <person name="He G."/>
            <person name="Johnson J."/>
            <person name="Barry K.W."/>
            <person name="Grigoriev I.V."/>
            <person name="Nagy L."/>
            <person name="Hibbett D."/>
            <person name="Henrissat B."/>
            <person name="Matheny P.B."/>
            <person name="Labbe J."/>
            <person name="Martin F."/>
        </authorList>
    </citation>
    <scope>NUCLEOTIDE SEQUENCE</scope>
    <source>
        <strain evidence="1">HHB10654</strain>
    </source>
</reference>
<accession>A0ACB8SP36</accession>
<proteinExistence type="predicted"/>
<reference evidence="1" key="2">
    <citation type="journal article" date="2022" name="New Phytol.">
        <title>Evolutionary transition to the ectomycorrhizal habit in the genomes of a hyperdiverse lineage of mushroom-forming fungi.</title>
        <authorList>
            <person name="Looney B."/>
            <person name="Miyauchi S."/>
            <person name="Morin E."/>
            <person name="Drula E."/>
            <person name="Courty P.E."/>
            <person name="Kohler A."/>
            <person name="Kuo A."/>
            <person name="LaButti K."/>
            <person name="Pangilinan J."/>
            <person name="Lipzen A."/>
            <person name="Riley R."/>
            <person name="Andreopoulos W."/>
            <person name="He G."/>
            <person name="Johnson J."/>
            <person name="Nolan M."/>
            <person name="Tritt A."/>
            <person name="Barry K.W."/>
            <person name="Grigoriev I.V."/>
            <person name="Nagy L.G."/>
            <person name="Hibbett D."/>
            <person name="Henrissat B."/>
            <person name="Matheny P.B."/>
            <person name="Labbe J."/>
            <person name="Martin F.M."/>
        </authorList>
    </citation>
    <scope>NUCLEOTIDE SEQUENCE</scope>
    <source>
        <strain evidence="1">HHB10654</strain>
    </source>
</reference>
<evidence type="ECO:0000313" key="1">
    <source>
        <dbReference type="EMBL" id="KAI0057977.1"/>
    </source>
</evidence>
<evidence type="ECO:0000313" key="2">
    <source>
        <dbReference type="Proteomes" id="UP000814140"/>
    </source>
</evidence>
<sequence>MHVFRKSKAHDSSGQRLHSSPSLPNLWLPPHNRPLAVPDSPVQSRSPTSKRAHLGPLDLAPSKYPSHAPSSPSSSHSGLPSPRRPPLPLTPPLTPSSSLNENLSQAGNPVTPTDNDRSPVAPCAARWPRQTERYRTGHGSRGVISLEDSDESDVDLTPTEHPFVEPACKPKPREQVSHLTIGRYLNQETPISRFLLVGDVPKAISNDAIKKMFGEYGDSKGIWAGHLQSFGIVILAFFDLRTSEAAKRSINSREVRVTVGDVQCAIQMRANFVSLSEAKELTGNPSPVTEIEKDAAFYIQIKDQFTPSEAMRAILDAFGRLLAFRNCNWKSEKGQWFYVEYYDVRDTQAALQDLHTKHHALDAQFSLYPAPALPHPLDTSDSASLSSNAIPFPSAGSPTNMEYPSLRNPRPRSASAEAGDGMKAFTDPASLLADSLRRRLAVPRDWSESGEDSSERQRCLSFDTSRRGAEEEEQEAVDGEPVYQSAYPPQVPMGGEIGYPEIRGPGYTAGYEGGAYEYPPTEYFIPTATPAYVPHYVLSPRQILPQAPRRASRGLEHAPAPMHHTSHHRQGSAHYHSHASHHEAPYHMEPTRQTNEAALSSHYSPHPAPLHNHAPPGATTPENNQLNISRIANGLDTRTTVMIKNIPNKMSDRDLMGFIERVCVRKVDFFYLRMDFQNGCNVGYAFVNFITVKDLLTFAKARLGVKWNMYSSEKVLQMSYANYQGKEALVEKFKNSGIMDERESWRPKIFYSEGPEQGLPEPFPAPTHQRRKERSAHNRGALFVPGVART</sequence>
<comment type="caution">
    <text evidence="1">The sequence shown here is derived from an EMBL/GenBank/DDBJ whole genome shotgun (WGS) entry which is preliminary data.</text>
</comment>
<name>A0ACB8SP36_9AGAM</name>
<gene>
    <name evidence="1" type="ORF">BV25DRAFT_1830527</name>
</gene>
<dbReference type="Proteomes" id="UP000814140">
    <property type="component" value="Unassembled WGS sequence"/>
</dbReference>
<keyword evidence="2" id="KW-1185">Reference proteome</keyword>
<organism evidence="1 2">
    <name type="scientific">Artomyces pyxidatus</name>
    <dbReference type="NCBI Taxonomy" id="48021"/>
    <lineage>
        <taxon>Eukaryota</taxon>
        <taxon>Fungi</taxon>
        <taxon>Dikarya</taxon>
        <taxon>Basidiomycota</taxon>
        <taxon>Agaricomycotina</taxon>
        <taxon>Agaricomycetes</taxon>
        <taxon>Russulales</taxon>
        <taxon>Auriscalpiaceae</taxon>
        <taxon>Artomyces</taxon>
    </lineage>
</organism>
<protein>
    <submittedName>
        <fullName evidence="1">Uncharacterized protein</fullName>
    </submittedName>
</protein>
<dbReference type="EMBL" id="MU277240">
    <property type="protein sequence ID" value="KAI0057977.1"/>
    <property type="molecule type" value="Genomic_DNA"/>
</dbReference>